<accession>A0ABP0UUK7</accession>
<proteinExistence type="predicted"/>
<sequence length="85" mass="9155">METTLKKQVPIDMNGQDAVGAGIKIVAKVGMNGKDAAIDAGIENVVKVGTATSQDCLQAYIYVWASDVELIGDWDYEVKLLHPFS</sequence>
<dbReference type="Proteomes" id="UP001497512">
    <property type="component" value="Chromosome 7"/>
</dbReference>
<protein>
    <submittedName>
        <fullName evidence="1">Uncharacterized protein</fullName>
    </submittedName>
</protein>
<name>A0ABP0UUK7_9BRYO</name>
<evidence type="ECO:0000313" key="2">
    <source>
        <dbReference type="Proteomes" id="UP001497512"/>
    </source>
</evidence>
<keyword evidence="2" id="KW-1185">Reference proteome</keyword>
<gene>
    <name evidence="1" type="ORF">CSSPTR1EN2_LOCUS20215</name>
</gene>
<evidence type="ECO:0000313" key="1">
    <source>
        <dbReference type="EMBL" id="CAK9231022.1"/>
    </source>
</evidence>
<organism evidence="1 2">
    <name type="scientific">Sphagnum troendelagicum</name>
    <dbReference type="NCBI Taxonomy" id="128251"/>
    <lineage>
        <taxon>Eukaryota</taxon>
        <taxon>Viridiplantae</taxon>
        <taxon>Streptophyta</taxon>
        <taxon>Embryophyta</taxon>
        <taxon>Bryophyta</taxon>
        <taxon>Sphagnophytina</taxon>
        <taxon>Sphagnopsida</taxon>
        <taxon>Sphagnales</taxon>
        <taxon>Sphagnaceae</taxon>
        <taxon>Sphagnum</taxon>
    </lineage>
</organism>
<dbReference type="EMBL" id="OZ019899">
    <property type="protein sequence ID" value="CAK9231022.1"/>
    <property type="molecule type" value="Genomic_DNA"/>
</dbReference>
<reference evidence="1" key="1">
    <citation type="submission" date="2024-02" db="EMBL/GenBank/DDBJ databases">
        <authorList>
            <consortium name="ELIXIR-Norway"/>
            <consortium name="Elixir Norway"/>
        </authorList>
    </citation>
    <scope>NUCLEOTIDE SEQUENCE</scope>
</reference>